<proteinExistence type="predicted"/>
<comment type="caution">
    <text evidence="1">The sequence shown here is derived from an EMBL/GenBank/DDBJ whole genome shotgun (WGS) entry which is preliminary data.</text>
</comment>
<sequence>MDMLDGVLPLCKITYLDKALHNGVRVDTKLFTRRPFRASFQKVHQPSTMFCCCMLDDEKRPMTQMQPCCTLPSRVGTFVNCRVFNALKPSLVFSFELMWLPLPYKAKRMH</sequence>
<dbReference type="EMBL" id="CAJHUC010000426">
    <property type="protein sequence ID" value="CAD7696040.1"/>
    <property type="molecule type" value="Genomic_DNA"/>
</dbReference>
<protein>
    <submittedName>
        <fullName evidence="1">Uncharacterized protein</fullName>
    </submittedName>
</protein>
<keyword evidence="2" id="KW-1185">Reference proteome</keyword>
<reference evidence="1" key="1">
    <citation type="submission" date="2020-12" db="EMBL/GenBank/DDBJ databases">
        <authorList>
            <person name="Iha C."/>
        </authorList>
    </citation>
    <scope>NUCLEOTIDE SEQUENCE</scope>
</reference>
<name>A0A8S1IQF3_9CHLO</name>
<dbReference type="Proteomes" id="UP000708148">
    <property type="component" value="Unassembled WGS sequence"/>
</dbReference>
<accession>A0A8S1IQF3</accession>
<organism evidence="1 2">
    <name type="scientific">Ostreobium quekettii</name>
    <dbReference type="NCBI Taxonomy" id="121088"/>
    <lineage>
        <taxon>Eukaryota</taxon>
        <taxon>Viridiplantae</taxon>
        <taxon>Chlorophyta</taxon>
        <taxon>core chlorophytes</taxon>
        <taxon>Ulvophyceae</taxon>
        <taxon>TCBD clade</taxon>
        <taxon>Bryopsidales</taxon>
        <taxon>Ostreobineae</taxon>
        <taxon>Ostreobiaceae</taxon>
        <taxon>Ostreobium</taxon>
    </lineage>
</organism>
<gene>
    <name evidence="1" type="ORF">OSTQU699_LOCUS1401</name>
</gene>
<evidence type="ECO:0000313" key="1">
    <source>
        <dbReference type="EMBL" id="CAD7696040.1"/>
    </source>
</evidence>
<dbReference type="AlphaFoldDB" id="A0A8S1IQF3"/>
<evidence type="ECO:0000313" key="2">
    <source>
        <dbReference type="Proteomes" id="UP000708148"/>
    </source>
</evidence>